<evidence type="ECO:0000313" key="1">
    <source>
        <dbReference type="EMBL" id="KAF3433931.1"/>
    </source>
</evidence>
<evidence type="ECO:0000313" key="2">
    <source>
        <dbReference type="Proteomes" id="UP000796880"/>
    </source>
</evidence>
<accession>A0A8K0GQT0</accession>
<proteinExistence type="predicted"/>
<keyword evidence="2" id="KW-1185">Reference proteome</keyword>
<protein>
    <submittedName>
        <fullName evidence="1">Uncharacterized protein</fullName>
    </submittedName>
</protein>
<dbReference type="OrthoDB" id="1927320at2759"/>
<sequence length="170" mass="19578">MHLWPSMRIRDSFKLDYLKKLEWNLHRMKSEKNSSTSSSTDQKLLDNGKGVVKEEGAGTSPSSKAHNGVLLLSKEILMVLSCCYCCFCCGVWVSLSVNLDGLQGEGLTDKMRIWLWGRRISQRVLKRLREFIWPEEFKKMPRGTAYSEAGSHFSLQRMNKTRSMFSMMSI</sequence>
<comment type="caution">
    <text evidence="1">The sequence shown here is derived from an EMBL/GenBank/DDBJ whole genome shotgun (WGS) entry which is preliminary data.</text>
</comment>
<reference evidence="1" key="1">
    <citation type="submission" date="2020-03" db="EMBL/GenBank/DDBJ databases">
        <title>A high-quality chromosome-level genome assembly of a woody plant with both climbing and erect habits, Rhamnella rubrinervis.</title>
        <authorList>
            <person name="Lu Z."/>
            <person name="Yang Y."/>
            <person name="Zhu X."/>
            <person name="Sun Y."/>
        </authorList>
    </citation>
    <scope>NUCLEOTIDE SEQUENCE</scope>
    <source>
        <strain evidence="1">BYM</strain>
        <tissue evidence="1">Leaf</tissue>
    </source>
</reference>
<dbReference type="Proteomes" id="UP000796880">
    <property type="component" value="Unassembled WGS sequence"/>
</dbReference>
<dbReference type="PANTHER" id="PTHR37263">
    <property type="entry name" value="EXPRESSED PROTEIN"/>
    <property type="match status" value="1"/>
</dbReference>
<dbReference type="EMBL" id="VOIH02000011">
    <property type="protein sequence ID" value="KAF3433931.1"/>
    <property type="molecule type" value="Genomic_DNA"/>
</dbReference>
<organism evidence="1 2">
    <name type="scientific">Rhamnella rubrinervis</name>
    <dbReference type="NCBI Taxonomy" id="2594499"/>
    <lineage>
        <taxon>Eukaryota</taxon>
        <taxon>Viridiplantae</taxon>
        <taxon>Streptophyta</taxon>
        <taxon>Embryophyta</taxon>
        <taxon>Tracheophyta</taxon>
        <taxon>Spermatophyta</taxon>
        <taxon>Magnoliopsida</taxon>
        <taxon>eudicotyledons</taxon>
        <taxon>Gunneridae</taxon>
        <taxon>Pentapetalae</taxon>
        <taxon>rosids</taxon>
        <taxon>fabids</taxon>
        <taxon>Rosales</taxon>
        <taxon>Rhamnaceae</taxon>
        <taxon>rhamnoid group</taxon>
        <taxon>Rhamneae</taxon>
        <taxon>Rhamnella</taxon>
    </lineage>
</organism>
<dbReference type="AlphaFoldDB" id="A0A8K0GQT0"/>
<dbReference type="PANTHER" id="PTHR37263:SF2">
    <property type="entry name" value="EXPRESSED PROTEIN"/>
    <property type="match status" value="1"/>
</dbReference>
<gene>
    <name evidence="1" type="ORF">FNV43_RR25034</name>
</gene>
<name>A0A8K0GQT0_9ROSA</name>